<organism evidence="2 3">
    <name type="scientific">Oceaniferula marina</name>
    <dbReference type="NCBI Taxonomy" id="2748318"/>
    <lineage>
        <taxon>Bacteria</taxon>
        <taxon>Pseudomonadati</taxon>
        <taxon>Verrucomicrobiota</taxon>
        <taxon>Verrucomicrobiia</taxon>
        <taxon>Verrucomicrobiales</taxon>
        <taxon>Verrucomicrobiaceae</taxon>
        <taxon>Oceaniferula</taxon>
    </lineage>
</organism>
<gene>
    <name evidence="2" type="ORF">HW115_03740</name>
</gene>
<accession>A0A851GAC7</accession>
<protein>
    <submittedName>
        <fullName evidence="2">Uncharacterized protein</fullName>
    </submittedName>
</protein>
<dbReference type="AlphaFoldDB" id="A0A851GAC7"/>
<evidence type="ECO:0000313" key="3">
    <source>
        <dbReference type="Proteomes" id="UP000557872"/>
    </source>
</evidence>
<evidence type="ECO:0000256" key="1">
    <source>
        <dbReference type="SAM" id="Coils"/>
    </source>
</evidence>
<dbReference type="RefSeq" id="WP_178931219.1">
    <property type="nucleotide sequence ID" value="NZ_JACBAZ010000001.1"/>
</dbReference>
<keyword evidence="3" id="KW-1185">Reference proteome</keyword>
<evidence type="ECO:0000313" key="2">
    <source>
        <dbReference type="EMBL" id="NWK54708.1"/>
    </source>
</evidence>
<dbReference type="EMBL" id="JACBAZ010000001">
    <property type="protein sequence ID" value="NWK54708.1"/>
    <property type="molecule type" value="Genomic_DNA"/>
</dbReference>
<dbReference type="Proteomes" id="UP000557872">
    <property type="component" value="Unassembled WGS sequence"/>
</dbReference>
<feature type="coiled-coil region" evidence="1">
    <location>
        <begin position="273"/>
        <end position="309"/>
    </location>
</feature>
<comment type="caution">
    <text evidence="2">The sequence shown here is derived from an EMBL/GenBank/DDBJ whole genome shotgun (WGS) entry which is preliminary data.</text>
</comment>
<keyword evidence="1" id="KW-0175">Coiled coil</keyword>
<sequence length="407" mass="48024">MSEYQCYQWKKVSQSLSPKQYKEVSNLSSHISVTSNSAEVTYHWGDFKHDPQTVLTRYFDIFLYEANWGTQRVEFRFDIGSVDVEQIQGFALGNLLEVKQTEDAVFVEVWFEENWIEPSYSYYDQYEDTGDWRLEAFEAVYRQIQQGDYRGLFLLWMKGCEISSIEKKVVALPRGMAKLEEEHRILADFVGVNEELIKQAAERSRPLPRTKKVEKSLDLHLPKLSIEKKEDYVKRLLSEDAHSVQSELKRELRKLGGYRQSSYLGGDVCYDDLANAAKREARLEAQRMKEEKERRRKEYLLELGNREDELLDRIHELVSEKKTKSYEEAVLLLRGLEDLWVSRDDREYFIQAVKCIANEFPRLTGFRGRLEKAGWLEPAKMTVVAQNQRERWLKQNPLDQEINFKLL</sequence>
<reference evidence="2 3" key="1">
    <citation type="submission" date="2020-07" db="EMBL/GenBank/DDBJ databases">
        <title>Roseicoccus Jingziensis gen. nov., sp. nov., isolated from coastal seawater.</title>
        <authorList>
            <person name="Feng X."/>
        </authorList>
    </citation>
    <scope>NUCLEOTIDE SEQUENCE [LARGE SCALE GENOMIC DNA]</scope>
    <source>
        <strain evidence="2 3">N1E253</strain>
    </source>
</reference>
<proteinExistence type="predicted"/>
<name>A0A851GAC7_9BACT</name>